<proteinExistence type="predicted"/>
<keyword evidence="2" id="KW-1185">Reference proteome</keyword>
<reference evidence="1 2" key="1">
    <citation type="submission" date="2024-03" db="EMBL/GenBank/DDBJ databases">
        <authorList>
            <person name="Brejova B."/>
        </authorList>
    </citation>
    <scope>NUCLEOTIDE SEQUENCE [LARGE SCALE GENOMIC DNA]</scope>
    <source>
        <strain evidence="1 2">CBS 14171</strain>
    </source>
</reference>
<dbReference type="EMBL" id="OZ022410">
    <property type="protein sequence ID" value="CAK9441270.1"/>
    <property type="molecule type" value="Genomic_DNA"/>
</dbReference>
<organism evidence="1 2">
    <name type="scientific">Lodderomyces beijingensis</name>
    <dbReference type="NCBI Taxonomy" id="1775926"/>
    <lineage>
        <taxon>Eukaryota</taxon>
        <taxon>Fungi</taxon>
        <taxon>Dikarya</taxon>
        <taxon>Ascomycota</taxon>
        <taxon>Saccharomycotina</taxon>
        <taxon>Pichiomycetes</taxon>
        <taxon>Debaryomycetaceae</taxon>
        <taxon>Candida/Lodderomyces clade</taxon>
        <taxon>Lodderomyces</taxon>
    </lineage>
</organism>
<dbReference type="RefSeq" id="XP_066832077.1">
    <property type="nucleotide sequence ID" value="XM_066975438.1"/>
</dbReference>
<accession>A0ABP0ZRY9</accession>
<protein>
    <submittedName>
        <fullName evidence="1">Uncharacterized protein</fullName>
    </submittedName>
</protein>
<evidence type="ECO:0000313" key="2">
    <source>
        <dbReference type="Proteomes" id="UP001497383"/>
    </source>
</evidence>
<sequence length="343" mass="39183">MTFKNLPPSYQESELEFKGDEKVDISAKSKESKAGPFEGTTATVHHNSADSLLVRDRELAICKTDTYTFVSEDAWKMYEKSLKSKNDHLRMSQQNGIGIPVLKGEFNAYASSAQFMEFYAYKLPEFGSFNFNNDYFHFCAVKRLCRPAYDCFVFTFTPDREDPKQNFSFTMFSHAVHPINDYKYKGEIHRWVDESKNSCNLEPKKKRGLFFSKASPETEFRHTILDDNQPSLVDSWDGKGTKLDMNSSKNPLLKPQYGKLTDDQLFYGRSNIGNCTRETKGKPAILKICDAVARKDLDPECVASVGLEALVSACVAKVLLTNKKYIDNDKKRNYQLAKPELFD</sequence>
<name>A0ABP0ZRY9_9ASCO</name>
<dbReference type="Proteomes" id="UP001497383">
    <property type="component" value="Chromosome 6"/>
</dbReference>
<gene>
    <name evidence="1" type="ORF">LODBEIA_P51390</name>
</gene>
<dbReference type="GeneID" id="92210335"/>
<evidence type="ECO:0000313" key="1">
    <source>
        <dbReference type="EMBL" id="CAK9441270.1"/>
    </source>
</evidence>